<reference evidence="1" key="1">
    <citation type="submission" date="2019-08" db="EMBL/GenBank/DDBJ databases">
        <title>Genome sequence of Clostridiales bacterium MT110.</title>
        <authorList>
            <person name="Cao J."/>
        </authorList>
    </citation>
    <scope>NUCLEOTIDE SEQUENCE</scope>
    <source>
        <strain evidence="1">MT110</strain>
    </source>
</reference>
<evidence type="ECO:0000313" key="2">
    <source>
        <dbReference type="Proteomes" id="UP000594014"/>
    </source>
</evidence>
<sequence length="291" mass="32913">MNAERLTKEMLSVEQLEEKCLKIRKDLIHFIYRIGMGHLGGELSMVELAVGLYYKYMNYDPKNPKWEERDRFILSKGHCSETLYTIFADLGMYTQDYMVEHFETLETAKFGMHCNRKYVPAIEVSAGSLGHGLPIAVGMALGARRLGQNWRTIVMVGDGELNEGTNWEALMAAGQFRLGNLVGIVDRNHLQMTTSTKEGMDIDPLDKKLEAFGWDVIEIDGNDMVQVCKAYESLPPRDCHAKRRPVFIIANTVKGKCVDFMENNVNWHGGGIAMAQRDQAIACLESKGRRI</sequence>
<name>A0ACD1A851_9FIRM</name>
<organism evidence="1 2">
    <name type="scientific">Anoxybacterium hadale</name>
    <dbReference type="NCBI Taxonomy" id="3408580"/>
    <lineage>
        <taxon>Bacteria</taxon>
        <taxon>Bacillati</taxon>
        <taxon>Bacillota</taxon>
        <taxon>Clostridia</taxon>
        <taxon>Peptostreptococcales</taxon>
        <taxon>Anaerovoracaceae</taxon>
        <taxon>Anoxybacterium</taxon>
    </lineage>
</organism>
<dbReference type="EMBL" id="CP042469">
    <property type="protein sequence ID" value="QOX62606.1"/>
    <property type="molecule type" value="Genomic_DNA"/>
</dbReference>
<keyword evidence="2" id="KW-1185">Reference proteome</keyword>
<dbReference type="Proteomes" id="UP000594014">
    <property type="component" value="Chromosome"/>
</dbReference>
<accession>A0ACD1A851</accession>
<gene>
    <name evidence="1" type="ORF">FRZ06_04220</name>
</gene>
<protein>
    <submittedName>
        <fullName evidence="1">Transketolase</fullName>
    </submittedName>
</protein>
<evidence type="ECO:0000313" key="1">
    <source>
        <dbReference type="EMBL" id="QOX62606.1"/>
    </source>
</evidence>
<proteinExistence type="predicted"/>